<dbReference type="InterPro" id="IPR000542">
    <property type="entry name" value="Carn_acyl_trans"/>
</dbReference>
<protein>
    <recommendedName>
        <fullName evidence="5">Choline/carnitine acyltransferase domain-containing protein</fullName>
    </recommendedName>
</protein>
<dbReference type="Gene3D" id="3.30.559.10">
    <property type="entry name" value="Chloramphenicol acetyltransferase-like domain"/>
    <property type="match status" value="1"/>
</dbReference>
<dbReference type="InterPro" id="IPR039551">
    <property type="entry name" value="Cho/carn_acyl_trans"/>
</dbReference>
<evidence type="ECO:0000313" key="7">
    <source>
        <dbReference type="Proteomes" id="UP000308199"/>
    </source>
</evidence>
<name>A0A4V3XCE3_9AGAM</name>
<dbReference type="PROSITE" id="PS00439">
    <property type="entry name" value="ACYLTRANSF_C_1"/>
    <property type="match status" value="1"/>
</dbReference>
<dbReference type="PANTHER" id="PTHR22589">
    <property type="entry name" value="CARNITINE O-ACYLTRANSFERASE"/>
    <property type="match status" value="1"/>
</dbReference>
<evidence type="ECO:0000256" key="1">
    <source>
        <dbReference type="ARBA" id="ARBA00005232"/>
    </source>
</evidence>
<dbReference type="SUPFAM" id="SSF52777">
    <property type="entry name" value="CoA-dependent acyltransferases"/>
    <property type="match status" value="2"/>
</dbReference>
<accession>A0A4V3XCE3</accession>
<dbReference type="GO" id="GO:0016746">
    <property type="term" value="F:acyltransferase activity"/>
    <property type="evidence" value="ECO:0007669"/>
    <property type="project" value="UniProtKB-KW"/>
</dbReference>
<keyword evidence="7" id="KW-1185">Reference proteome</keyword>
<keyword evidence="3" id="KW-0012">Acyltransferase</keyword>
<evidence type="ECO:0000259" key="5">
    <source>
        <dbReference type="Pfam" id="PF00755"/>
    </source>
</evidence>
<dbReference type="Gene3D" id="3.30.559.70">
    <property type="entry name" value="Choline/Carnitine o-acyltransferase, domain 2"/>
    <property type="match status" value="1"/>
</dbReference>
<evidence type="ECO:0000256" key="3">
    <source>
        <dbReference type="ARBA" id="ARBA00023315"/>
    </source>
</evidence>
<evidence type="ECO:0000313" key="6">
    <source>
        <dbReference type="EMBL" id="THH05513.1"/>
    </source>
</evidence>
<keyword evidence="2" id="KW-0808">Transferase</keyword>
<dbReference type="Pfam" id="PF00755">
    <property type="entry name" value="Carn_acyltransf"/>
    <property type="match status" value="1"/>
</dbReference>
<reference evidence="6 7" key="1">
    <citation type="submission" date="2019-02" db="EMBL/GenBank/DDBJ databases">
        <title>Genome sequencing of the rare red list fungi Phellinidium pouzarii.</title>
        <authorList>
            <person name="Buettner E."/>
            <person name="Kellner H."/>
        </authorList>
    </citation>
    <scope>NUCLEOTIDE SEQUENCE [LARGE SCALE GENOMIC DNA]</scope>
    <source>
        <strain evidence="6 7">DSM 108285</strain>
    </source>
</reference>
<feature type="active site" description="Proton acceptor" evidence="4">
    <location>
        <position position="334"/>
    </location>
</feature>
<sequence>MSTPPANWKRLAPRPSVIDGAAVSAQDSLPRLPVPALTDTLTRLRSSLQPLAHGIDELRATEQKILDFERGLAGELQARLLERQKETQHWLEEWWDNGAYMGYRDSVVVNVSYFYGFDAHPVQYPRGPVHRAAALTRAIILFRKMYKNGTLTPEGTKDGAICMDTYRWMFDCCRVPGAAGLDWAISHAKNGEHGNSGHIIVLRKNRVWKVEIANGGSLLSIEDLEKQFQYIYDHTTHEYPAVGVLSASKRDIWAKDYQELVSDPMNENVINQIHSSAFLVCLDDTQPADIISFSRQLWHGGESGRWLANRWVDKPMQIIVCDGPDAKAGIMGEHSIMDGTPIARMCDDILNMLAEPTFDHGTPTKTHFSPPVALDWRLSPSTNSAIESAKAAARALTDEQELSVLCTPYGKSSIKRFGVAPDAWAQMLVQLAYARLLTARGWTRQGATYEAASTRRFLKGRTETIRVVTTESDAWVRAMESQDVDNETKRTLLKAAAVRHVQLAKEAGSAQGVDRHLLGLKMLIKEGDEVPALFSDPLFTRSSNWVLSTSAVFSKHFDAYGWGEIVPDGFGVAYMTGFDDKIFFNITSRVEMPNADFIAEISRASRDMYDLFEEAQKSRL</sequence>
<evidence type="ECO:0000256" key="4">
    <source>
        <dbReference type="PIRSR" id="PIRSR600542-1"/>
    </source>
</evidence>
<gene>
    <name evidence="6" type="ORF">EW145_g4738</name>
</gene>
<feature type="domain" description="Choline/carnitine acyltransferase" evidence="5">
    <location>
        <begin position="32"/>
        <end position="597"/>
    </location>
</feature>
<dbReference type="Proteomes" id="UP000308199">
    <property type="component" value="Unassembled WGS sequence"/>
</dbReference>
<comment type="similarity">
    <text evidence="1">Belongs to the carnitine/choline acetyltransferase family.</text>
</comment>
<evidence type="ECO:0000256" key="2">
    <source>
        <dbReference type="ARBA" id="ARBA00022679"/>
    </source>
</evidence>
<dbReference type="InterPro" id="IPR023213">
    <property type="entry name" value="CAT-like_dom_sf"/>
</dbReference>
<dbReference type="InterPro" id="IPR042231">
    <property type="entry name" value="Cho/carn_acyl_trans_2"/>
</dbReference>
<dbReference type="EMBL" id="SGPK01000256">
    <property type="protein sequence ID" value="THH05513.1"/>
    <property type="molecule type" value="Genomic_DNA"/>
</dbReference>
<dbReference type="AlphaFoldDB" id="A0A4V3XCE3"/>
<dbReference type="PANTHER" id="PTHR22589:SF103">
    <property type="entry name" value="CARNITINE O-ACETYL-TRANSFERASE, ISOFORM A-RELATED"/>
    <property type="match status" value="1"/>
</dbReference>
<proteinExistence type="inferred from homology"/>
<comment type="caution">
    <text evidence="6">The sequence shown here is derived from an EMBL/GenBank/DDBJ whole genome shotgun (WGS) entry which is preliminary data.</text>
</comment>
<dbReference type="OrthoDB" id="240216at2759"/>
<organism evidence="6 7">
    <name type="scientific">Phellinidium pouzarii</name>
    <dbReference type="NCBI Taxonomy" id="167371"/>
    <lineage>
        <taxon>Eukaryota</taxon>
        <taxon>Fungi</taxon>
        <taxon>Dikarya</taxon>
        <taxon>Basidiomycota</taxon>
        <taxon>Agaricomycotina</taxon>
        <taxon>Agaricomycetes</taxon>
        <taxon>Hymenochaetales</taxon>
        <taxon>Hymenochaetaceae</taxon>
        <taxon>Phellinidium</taxon>
    </lineage>
</organism>